<dbReference type="Proteomes" id="UP000887566">
    <property type="component" value="Unplaced"/>
</dbReference>
<organism evidence="2 3">
    <name type="scientific">Plectus sambesii</name>
    <dbReference type="NCBI Taxonomy" id="2011161"/>
    <lineage>
        <taxon>Eukaryota</taxon>
        <taxon>Metazoa</taxon>
        <taxon>Ecdysozoa</taxon>
        <taxon>Nematoda</taxon>
        <taxon>Chromadorea</taxon>
        <taxon>Plectida</taxon>
        <taxon>Plectina</taxon>
        <taxon>Plectoidea</taxon>
        <taxon>Plectidae</taxon>
        <taxon>Plectus</taxon>
    </lineage>
</organism>
<accession>A0A914WZY0</accession>
<dbReference type="WBParaSite" id="PSAMB.scaffold546size47644.g6776.t1">
    <property type="protein sequence ID" value="PSAMB.scaffold546size47644.g6776.t1"/>
    <property type="gene ID" value="PSAMB.scaffold546size47644.g6776"/>
</dbReference>
<reference evidence="3" key="1">
    <citation type="submission" date="2022-11" db="UniProtKB">
        <authorList>
            <consortium name="WormBaseParasite"/>
        </authorList>
    </citation>
    <scope>IDENTIFICATION</scope>
</reference>
<feature type="region of interest" description="Disordered" evidence="1">
    <location>
        <begin position="1"/>
        <end position="46"/>
    </location>
</feature>
<dbReference type="AlphaFoldDB" id="A0A914WZY0"/>
<evidence type="ECO:0000256" key="1">
    <source>
        <dbReference type="SAM" id="MobiDB-lite"/>
    </source>
</evidence>
<evidence type="ECO:0000313" key="2">
    <source>
        <dbReference type="Proteomes" id="UP000887566"/>
    </source>
</evidence>
<name>A0A914WZY0_9BILA</name>
<feature type="compositionally biased region" description="Basic and acidic residues" evidence="1">
    <location>
        <begin position="29"/>
        <end position="45"/>
    </location>
</feature>
<proteinExistence type="predicted"/>
<sequence>MNSAKAVGREVAHSSRALVSRPSGRSSRKRNEWVRSARNETDRADQPTSAFADWLAALDSRTSVDSSAIALGRQPARGLPHTHFVITLISCANVFTKNGEGISENAQSDRRRRLRQKSSDRAAMDADMRPLFPVASAPARPYRSARRRPLATFDEAKRGRFVPHIPGRSILAGRQRCRRRQRPTNRPAVLLLALWSRRAQGEVIEPNAPRPRPHPTDRPTSGRRSLPVARNYSPVWRARAHTQNSIRNA</sequence>
<evidence type="ECO:0000313" key="3">
    <source>
        <dbReference type="WBParaSite" id="PSAMB.scaffold546size47644.g6776.t1"/>
    </source>
</evidence>
<protein>
    <submittedName>
        <fullName evidence="3">Uncharacterized protein</fullName>
    </submittedName>
</protein>
<keyword evidence="2" id="KW-1185">Reference proteome</keyword>
<feature type="region of interest" description="Disordered" evidence="1">
    <location>
        <begin position="203"/>
        <end position="249"/>
    </location>
</feature>
<feature type="region of interest" description="Disordered" evidence="1">
    <location>
        <begin position="102"/>
        <end position="122"/>
    </location>
</feature>